<name>A0A0A8ZMS6_ARUDO</name>
<dbReference type="EMBL" id="GBRH01261778">
    <property type="protein sequence ID" value="JAD36117.1"/>
    <property type="molecule type" value="Transcribed_RNA"/>
</dbReference>
<accession>A0A0A8ZMS6</accession>
<protein>
    <submittedName>
        <fullName evidence="1">Uncharacterized protein</fullName>
    </submittedName>
</protein>
<evidence type="ECO:0000313" key="1">
    <source>
        <dbReference type="EMBL" id="JAD36117.1"/>
    </source>
</evidence>
<reference evidence="1" key="2">
    <citation type="journal article" date="2015" name="Data Brief">
        <title>Shoot transcriptome of the giant reed, Arundo donax.</title>
        <authorList>
            <person name="Barrero R.A."/>
            <person name="Guerrero F.D."/>
            <person name="Moolhuijzen P."/>
            <person name="Goolsby J.A."/>
            <person name="Tidwell J."/>
            <person name="Bellgard S.E."/>
            <person name="Bellgard M.I."/>
        </authorList>
    </citation>
    <scope>NUCLEOTIDE SEQUENCE</scope>
    <source>
        <tissue evidence="1">Shoot tissue taken approximately 20 cm above the soil surface</tissue>
    </source>
</reference>
<reference evidence="1" key="1">
    <citation type="submission" date="2014-09" db="EMBL/GenBank/DDBJ databases">
        <authorList>
            <person name="Magalhaes I.L.F."/>
            <person name="Oliveira U."/>
            <person name="Santos F.R."/>
            <person name="Vidigal T.H.D.A."/>
            <person name="Brescovit A.D."/>
            <person name="Santos A.J."/>
        </authorList>
    </citation>
    <scope>NUCLEOTIDE SEQUENCE</scope>
    <source>
        <tissue evidence="1">Shoot tissue taken approximately 20 cm above the soil surface</tissue>
    </source>
</reference>
<organism evidence="1">
    <name type="scientific">Arundo donax</name>
    <name type="common">Giant reed</name>
    <name type="synonym">Donax arundinaceus</name>
    <dbReference type="NCBI Taxonomy" id="35708"/>
    <lineage>
        <taxon>Eukaryota</taxon>
        <taxon>Viridiplantae</taxon>
        <taxon>Streptophyta</taxon>
        <taxon>Embryophyta</taxon>
        <taxon>Tracheophyta</taxon>
        <taxon>Spermatophyta</taxon>
        <taxon>Magnoliopsida</taxon>
        <taxon>Liliopsida</taxon>
        <taxon>Poales</taxon>
        <taxon>Poaceae</taxon>
        <taxon>PACMAD clade</taxon>
        <taxon>Arundinoideae</taxon>
        <taxon>Arundineae</taxon>
        <taxon>Arundo</taxon>
    </lineage>
</organism>
<proteinExistence type="predicted"/>
<sequence length="10" mass="1234">MRRGLFLDQV</sequence>